<dbReference type="UniPathway" id="UPA00988"/>
<dbReference type="Bgee" id="ENSOCUG00000000697">
    <property type="expression patterns" value="Expressed in heart and 16 other cell types or tissues"/>
</dbReference>
<evidence type="ECO:0000313" key="12">
    <source>
        <dbReference type="Ensembl" id="ENSOCUP00000045034.1"/>
    </source>
</evidence>
<keyword evidence="6" id="KW-0963">Cytoplasm</keyword>
<dbReference type="FunFam" id="2.130.10.10:FF:000575">
    <property type="entry name" value="Elongator acetyltransferase complex subunit 2"/>
    <property type="match status" value="1"/>
</dbReference>
<reference evidence="12" key="3">
    <citation type="submission" date="2025-09" db="UniProtKB">
        <authorList>
            <consortium name="Ensembl"/>
        </authorList>
    </citation>
    <scope>IDENTIFICATION</scope>
    <source>
        <strain evidence="12">Thorbecke</strain>
    </source>
</reference>
<accession>A0A5F9DFR3</accession>
<evidence type="ECO:0000256" key="6">
    <source>
        <dbReference type="ARBA" id="ARBA00022490"/>
    </source>
</evidence>
<keyword evidence="7 11" id="KW-0853">WD repeat</keyword>
<dbReference type="EMBL" id="AAGW02032080">
    <property type="status" value="NOT_ANNOTATED_CDS"/>
    <property type="molecule type" value="Genomic_DNA"/>
</dbReference>
<dbReference type="SMART" id="SM00320">
    <property type="entry name" value="WD40"/>
    <property type="match status" value="11"/>
</dbReference>
<proteinExistence type="inferred from homology"/>
<comment type="pathway">
    <text evidence="3">tRNA modification; 5-methoxycarbonylmethyl-2-thiouridine-tRNA biosynthesis.</text>
</comment>
<keyword evidence="10" id="KW-0539">Nucleus</keyword>
<dbReference type="Proteomes" id="UP000001811">
    <property type="component" value="Chromosome 9"/>
</dbReference>
<dbReference type="InterPro" id="IPR036322">
    <property type="entry name" value="WD40_repeat_dom_sf"/>
</dbReference>
<evidence type="ECO:0000256" key="8">
    <source>
        <dbReference type="ARBA" id="ARBA00022694"/>
    </source>
</evidence>
<dbReference type="AlphaFoldDB" id="A0A5F9DFR3"/>
<dbReference type="PANTHER" id="PTHR44111:SF1">
    <property type="entry name" value="ELONGATOR COMPLEX PROTEIN 2"/>
    <property type="match status" value="1"/>
</dbReference>
<evidence type="ECO:0000256" key="1">
    <source>
        <dbReference type="ARBA" id="ARBA00004123"/>
    </source>
</evidence>
<dbReference type="GeneTree" id="ENSGT00390000000916"/>
<evidence type="ECO:0000256" key="3">
    <source>
        <dbReference type="ARBA" id="ARBA00005043"/>
    </source>
</evidence>
<protein>
    <recommendedName>
        <fullName evidence="5">Elongator complex protein 2</fullName>
    </recommendedName>
</protein>
<evidence type="ECO:0000256" key="5">
    <source>
        <dbReference type="ARBA" id="ARBA00020267"/>
    </source>
</evidence>
<evidence type="ECO:0000256" key="11">
    <source>
        <dbReference type="PROSITE-ProRule" id="PRU00221"/>
    </source>
</evidence>
<keyword evidence="13" id="KW-1185">Reference proteome</keyword>
<name>A0A5F9DFR3_RABIT</name>
<dbReference type="InterPro" id="IPR001680">
    <property type="entry name" value="WD40_rpt"/>
</dbReference>
<dbReference type="FunFam" id="2.130.10.10:FF:000771">
    <property type="entry name" value="Elongator acetyltransferase complex subunit 2"/>
    <property type="match status" value="1"/>
</dbReference>
<dbReference type="InterPro" id="IPR037289">
    <property type="entry name" value="Elp2"/>
</dbReference>
<dbReference type="GO" id="GO:0005634">
    <property type="term" value="C:nucleus"/>
    <property type="evidence" value="ECO:0007669"/>
    <property type="project" value="UniProtKB-SubCell"/>
</dbReference>
<sequence>MVAPVLETCHVFCCPNRVRGAVSWSSGPGGLLAFGTSCSVVLYDPRNRVVVTNLNGHTARVNCVQWICKQDGSPSTELVSGGSDNQVIHWKIEDNQLSKAVRLHGHEGPVYAVHAVYQKGALDTAHDTLIVSAASDSTVRLWSKKDSEIPILACGDDDCRIHLFVQQNDQFQKMLLLCGHEDWIRGVEWASFGSDLFLASCSQDCLIRVWKLYMKSTSSGTQDDDTIRLKENTFTIENESIKTAFAVTLETVLAGHENWVNAVHWQPSFYKDGVLQHPMRLLSASMDKTMILWAPDEESGVWLEQVRVGEVGGNTLGFYDCQFNEDGSMIIAHAFHGALHLWKQNTVNPREWTPEIVISGHFDGVQDLVWDPEGEFIVTVGTDQTTRLFAPWKRKGESQVTWHEIARPQIHGYDLKCLTMINRFQFVSGADEKVLRVFSAPRNFVENFCIITGQSLNQVLCNQDDDLPEGATVPALGLSNKAVFQGDIASQPPDEEELLTSTGFEYHPMAFQPSLLTEPPTEDHLLQNTLWPEVQKLYGHGYEIFSVACNNAKTLLASACKAAKKEHAAIILWNTTSWKQVQNLVFHSLTVTQMAFSPNDKFLLAVSRDRTWSLWKRQDLISAEFDPVFSLFAFTNKITSVHSRIIWSCDWSPDSKYFFTGSRDKKVVVWGDCDSNDDCVEHHIGPCSSVLDVGGSVTAVSVCPVLNSSQRYVVAVGLERGKICLYTWKKTDQVPEVNDWARCVETSQSQSHTLAVRKLSWKNCSGKCEQSEDDADWLHFASCGEDHTVKILKVNRRAL</sequence>
<dbReference type="PROSITE" id="PS50082">
    <property type="entry name" value="WD_REPEATS_2"/>
    <property type="match status" value="5"/>
</dbReference>
<dbReference type="FunFam" id="2.130.10.10:FF:000679">
    <property type="entry name" value="Elongator acetyltransferase complex subunit 2"/>
    <property type="match status" value="1"/>
</dbReference>
<evidence type="ECO:0000256" key="4">
    <source>
        <dbReference type="ARBA" id="ARBA00005881"/>
    </source>
</evidence>
<dbReference type="PROSITE" id="PS50294">
    <property type="entry name" value="WD_REPEATS_REGION"/>
    <property type="match status" value="2"/>
</dbReference>
<dbReference type="SUPFAM" id="SSF50978">
    <property type="entry name" value="WD40 repeat-like"/>
    <property type="match status" value="2"/>
</dbReference>
<comment type="similarity">
    <text evidence="4">Belongs to the WD repeat ELP2 family.</text>
</comment>
<dbReference type="Pfam" id="PF00400">
    <property type="entry name" value="WD40"/>
    <property type="match status" value="7"/>
</dbReference>
<dbReference type="Ensembl" id="ENSOCUT00000041477.1">
    <property type="protein sequence ID" value="ENSOCUP00000045034.1"/>
    <property type="gene ID" value="ENSOCUG00000000697.3"/>
</dbReference>
<dbReference type="GO" id="GO:0002098">
    <property type="term" value="P:tRNA wobble uridine modification"/>
    <property type="evidence" value="ECO:0007669"/>
    <property type="project" value="InterPro"/>
</dbReference>
<organism evidence="12 13">
    <name type="scientific">Oryctolagus cuniculus</name>
    <name type="common">Rabbit</name>
    <dbReference type="NCBI Taxonomy" id="9986"/>
    <lineage>
        <taxon>Eukaryota</taxon>
        <taxon>Metazoa</taxon>
        <taxon>Chordata</taxon>
        <taxon>Craniata</taxon>
        <taxon>Vertebrata</taxon>
        <taxon>Euteleostomi</taxon>
        <taxon>Mammalia</taxon>
        <taxon>Eutheria</taxon>
        <taxon>Euarchontoglires</taxon>
        <taxon>Glires</taxon>
        <taxon>Lagomorpha</taxon>
        <taxon>Leporidae</taxon>
        <taxon>Oryctolagus</taxon>
    </lineage>
</organism>
<dbReference type="InterPro" id="IPR015943">
    <property type="entry name" value="WD40/YVTN_repeat-like_dom_sf"/>
</dbReference>
<feature type="repeat" description="WD" evidence="11">
    <location>
        <begin position="358"/>
        <end position="389"/>
    </location>
</feature>
<dbReference type="FunFam" id="2.130.10.10:FF:001422">
    <property type="entry name" value="Putative rna polymerase ii elongator complex subunit elp2 wd repeat superfamily"/>
    <property type="match status" value="1"/>
</dbReference>
<evidence type="ECO:0000256" key="7">
    <source>
        <dbReference type="ARBA" id="ARBA00022574"/>
    </source>
</evidence>
<dbReference type="GO" id="GO:0033588">
    <property type="term" value="C:elongator holoenzyme complex"/>
    <property type="evidence" value="ECO:0007669"/>
    <property type="project" value="InterPro"/>
</dbReference>
<feature type="repeat" description="WD" evidence="11">
    <location>
        <begin position="584"/>
        <end position="616"/>
    </location>
</feature>
<dbReference type="EMBL" id="AAGW02032079">
    <property type="status" value="NOT_ANNOTATED_CDS"/>
    <property type="molecule type" value="Genomic_DNA"/>
</dbReference>
<feature type="repeat" description="WD" evidence="11">
    <location>
        <begin position="639"/>
        <end position="670"/>
    </location>
</feature>
<evidence type="ECO:0000256" key="9">
    <source>
        <dbReference type="ARBA" id="ARBA00022737"/>
    </source>
</evidence>
<gene>
    <name evidence="12" type="primary">ELP2</name>
</gene>
<keyword evidence="9" id="KW-0677">Repeat</keyword>
<evidence type="ECO:0000256" key="2">
    <source>
        <dbReference type="ARBA" id="ARBA00004496"/>
    </source>
</evidence>
<dbReference type="PANTHER" id="PTHR44111">
    <property type="entry name" value="ELONGATOR COMPLEX PROTEIN 2"/>
    <property type="match status" value="1"/>
</dbReference>
<keyword evidence="8" id="KW-0819">tRNA processing</keyword>
<feature type="repeat" description="WD" evidence="11">
    <location>
        <begin position="177"/>
        <end position="212"/>
    </location>
</feature>
<evidence type="ECO:0000256" key="10">
    <source>
        <dbReference type="ARBA" id="ARBA00023242"/>
    </source>
</evidence>
<dbReference type="FunFam" id="2.130.10.10:FF:000844">
    <property type="entry name" value="Elongator acetyltransferase complex subunit 2"/>
    <property type="match status" value="1"/>
</dbReference>
<dbReference type="GO" id="GO:0005737">
    <property type="term" value="C:cytoplasm"/>
    <property type="evidence" value="ECO:0007669"/>
    <property type="project" value="UniProtKB-SubCell"/>
</dbReference>
<dbReference type="EMBL" id="AAGW02032081">
    <property type="status" value="NOT_ANNOTATED_CDS"/>
    <property type="molecule type" value="Genomic_DNA"/>
</dbReference>
<dbReference type="Gene3D" id="2.130.10.10">
    <property type="entry name" value="YVTN repeat-like/Quinoprotein amine dehydrogenase"/>
    <property type="match status" value="6"/>
</dbReference>
<reference evidence="12" key="2">
    <citation type="submission" date="2025-08" db="UniProtKB">
        <authorList>
            <consortium name="Ensembl"/>
        </authorList>
    </citation>
    <scope>IDENTIFICATION</scope>
    <source>
        <strain evidence="12">Thorbecke</strain>
    </source>
</reference>
<evidence type="ECO:0000313" key="13">
    <source>
        <dbReference type="Proteomes" id="UP000001811"/>
    </source>
</evidence>
<feature type="repeat" description="WD" evidence="11">
    <location>
        <begin position="54"/>
        <end position="100"/>
    </location>
</feature>
<comment type="subcellular location">
    <subcellularLocation>
        <location evidence="2">Cytoplasm</location>
    </subcellularLocation>
    <subcellularLocation>
        <location evidence="1">Nucleus</location>
    </subcellularLocation>
</comment>
<reference evidence="12 13" key="1">
    <citation type="journal article" date="2011" name="Nature">
        <title>A high-resolution map of human evolutionary constraint using 29 mammals.</title>
        <authorList>
            <person name="Lindblad-Toh K."/>
            <person name="Garber M."/>
            <person name="Zuk O."/>
            <person name="Lin M.F."/>
            <person name="Parker B.J."/>
            <person name="Washietl S."/>
            <person name="Kheradpour P."/>
            <person name="Ernst J."/>
            <person name="Jordan G."/>
            <person name="Mauceli E."/>
            <person name="Ward L.D."/>
            <person name="Lowe C.B."/>
            <person name="Holloway A.K."/>
            <person name="Clamp M."/>
            <person name="Gnerre S."/>
            <person name="Alfoldi J."/>
            <person name="Beal K."/>
            <person name="Chang J."/>
            <person name="Clawson H."/>
            <person name="Cuff J."/>
            <person name="Di Palma F."/>
            <person name="Fitzgerald S."/>
            <person name="Flicek P."/>
            <person name="Guttman M."/>
            <person name="Hubisz M.J."/>
            <person name="Jaffe D.B."/>
            <person name="Jungreis I."/>
            <person name="Kent W.J."/>
            <person name="Kostka D."/>
            <person name="Lara M."/>
            <person name="Martins A.L."/>
            <person name="Massingham T."/>
            <person name="Moltke I."/>
            <person name="Raney B.J."/>
            <person name="Rasmussen M.D."/>
            <person name="Robinson J."/>
            <person name="Stark A."/>
            <person name="Vilella A.J."/>
            <person name="Wen J."/>
            <person name="Xie X."/>
            <person name="Zody M.C."/>
            <person name="Baldwin J."/>
            <person name="Bloom T."/>
            <person name="Chin C.W."/>
            <person name="Heiman D."/>
            <person name="Nicol R."/>
            <person name="Nusbaum C."/>
            <person name="Young S."/>
            <person name="Wilkinson J."/>
            <person name="Worley K.C."/>
            <person name="Kovar C.L."/>
            <person name="Muzny D.M."/>
            <person name="Gibbs R.A."/>
            <person name="Cree A."/>
            <person name="Dihn H.H."/>
            <person name="Fowler G."/>
            <person name="Jhangiani S."/>
            <person name="Joshi V."/>
            <person name="Lee S."/>
            <person name="Lewis L.R."/>
            <person name="Nazareth L.V."/>
            <person name="Okwuonu G."/>
            <person name="Santibanez J."/>
            <person name="Warren W.C."/>
            <person name="Mardis E.R."/>
            <person name="Weinstock G.M."/>
            <person name="Wilson R.K."/>
            <person name="Delehaunty K."/>
            <person name="Dooling D."/>
            <person name="Fronik C."/>
            <person name="Fulton L."/>
            <person name="Fulton B."/>
            <person name="Graves T."/>
            <person name="Minx P."/>
            <person name="Sodergren E."/>
            <person name="Birney E."/>
            <person name="Margulies E.H."/>
            <person name="Herrero J."/>
            <person name="Green E.D."/>
            <person name="Haussler D."/>
            <person name="Siepel A."/>
            <person name="Goldman N."/>
            <person name="Pollard K.S."/>
            <person name="Pedersen J.S."/>
            <person name="Lander E.S."/>
            <person name="Kellis M."/>
        </authorList>
    </citation>
    <scope>NUCLEOTIDE SEQUENCE [LARGE SCALE GENOMIC DNA]</scope>
    <source>
        <strain evidence="12 13">Thorbecke inbred</strain>
    </source>
</reference>